<reference evidence="1" key="1">
    <citation type="submission" date="2020-07" db="EMBL/GenBank/DDBJ databases">
        <title>Genome sequence and genetic diversity analysis of an under-domesticated orphan crop, white fonio (Digitaria exilis).</title>
        <authorList>
            <person name="Bennetzen J.L."/>
            <person name="Chen S."/>
            <person name="Ma X."/>
            <person name="Wang X."/>
            <person name="Yssel A.E.J."/>
            <person name="Chaluvadi S.R."/>
            <person name="Johnson M."/>
            <person name="Gangashetty P."/>
            <person name="Hamidou F."/>
            <person name="Sanogo M.D."/>
            <person name="Zwaenepoel A."/>
            <person name="Wallace J."/>
            <person name="Van De Peer Y."/>
            <person name="Van Deynze A."/>
        </authorList>
    </citation>
    <scope>NUCLEOTIDE SEQUENCE</scope>
    <source>
        <tissue evidence="1">Leaves</tissue>
    </source>
</reference>
<dbReference type="Proteomes" id="UP000636709">
    <property type="component" value="Unassembled WGS sequence"/>
</dbReference>
<evidence type="ECO:0008006" key="3">
    <source>
        <dbReference type="Google" id="ProtNLM"/>
    </source>
</evidence>
<dbReference type="AlphaFoldDB" id="A0A835FSF0"/>
<name>A0A835FSF0_9POAL</name>
<evidence type="ECO:0000313" key="1">
    <source>
        <dbReference type="EMBL" id="KAF8774914.1"/>
    </source>
</evidence>
<keyword evidence="2" id="KW-1185">Reference proteome</keyword>
<organism evidence="1 2">
    <name type="scientific">Digitaria exilis</name>
    <dbReference type="NCBI Taxonomy" id="1010633"/>
    <lineage>
        <taxon>Eukaryota</taxon>
        <taxon>Viridiplantae</taxon>
        <taxon>Streptophyta</taxon>
        <taxon>Embryophyta</taxon>
        <taxon>Tracheophyta</taxon>
        <taxon>Spermatophyta</taxon>
        <taxon>Magnoliopsida</taxon>
        <taxon>Liliopsida</taxon>
        <taxon>Poales</taxon>
        <taxon>Poaceae</taxon>
        <taxon>PACMAD clade</taxon>
        <taxon>Panicoideae</taxon>
        <taxon>Panicodae</taxon>
        <taxon>Paniceae</taxon>
        <taxon>Anthephorinae</taxon>
        <taxon>Digitaria</taxon>
    </lineage>
</organism>
<protein>
    <recommendedName>
        <fullName evidence="3">Reverse transcriptase zinc-binding domain-containing protein</fullName>
    </recommendedName>
</protein>
<sequence>MEMDRNGCNSAKSAYMIQFKGTYCSFDSKAIWGAMAEGKHRIFSWLLVQRKEVWSRVAGLVEPPLPGVEIEEWWNKSQSGFTKNLKLAKASILIHTIWSIWKIGGFSKG</sequence>
<proteinExistence type="predicted"/>
<dbReference type="EMBL" id="JACEFO010000343">
    <property type="protein sequence ID" value="KAF8774914.1"/>
    <property type="molecule type" value="Genomic_DNA"/>
</dbReference>
<comment type="caution">
    <text evidence="1">The sequence shown here is derived from an EMBL/GenBank/DDBJ whole genome shotgun (WGS) entry which is preliminary data.</text>
</comment>
<gene>
    <name evidence="1" type="ORF">HU200_005166</name>
</gene>
<accession>A0A835FSF0</accession>
<evidence type="ECO:0000313" key="2">
    <source>
        <dbReference type="Proteomes" id="UP000636709"/>
    </source>
</evidence>